<dbReference type="RefSeq" id="WP_025359565.1">
    <property type="nucleotide sequence ID" value="NZ_CP007155.1"/>
</dbReference>
<keyword evidence="5" id="KW-1185">Reference proteome</keyword>
<evidence type="ECO:0000313" key="5">
    <source>
        <dbReference type="Proteomes" id="UP000019225"/>
    </source>
</evidence>
<evidence type="ECO:0000313" key="4">
    <source>
        <dbReference type="EMBL" id="AHH99666.1"/>
    </source>
</evidence>
<name>W5WGG6_9PSEU</name>
<dbReference type="eggNOG" id="ENOG5033H7Y">
    <property type="taxonomic scope" value="Bacteria"/>
</dbReference>
<sequence length="170" mass="18453">MEQSRTRRAVPVVLAVAALAFAGWAGWSWWSAAHDESRQFAVDRSAVVDAAQQDLVRMNTLDYRKVDEGMKSWLDVSTGTLHEQLAKTTDDGKKQLAQAKTVTSAKLLDSAVTALDQRAGTARLIASVEVEVTPETGDKVTKRNRFQAELTRTDQGWKLSALAAVPAGGV</sequence>
<evidence type="ECO:0008006" key="6">
    <source>
        <dbReference type="Google" id="ProtNLM"/>
    </source>
</evidence>
<gene>
    <name evidence="4" type="ORF">KALB_6306</name>
</gene>
<dbReference type="PANTHER" id="PTHR37042">
    <property type="entry name" value="OUTER MEMBRANE PROTEIN RV1973"/>
    <property type="match status" value="1"/>
</dbReference>
<proteinExistence type="predicted"/>
<dbReference type="STRING" id="1449976.KALB_6306"/>
<dbReference type="GO" id="GO:0016020">
    <property type="term" value="C:membrane"/>
    <property type="evidence" value="ECO:0007669"/>
    <property type="project" value="UniProtKB-SubCell"/>
</dbReference>
<feature type="transmembrane region" description="Helical" evidence="3">
    <location>
        <begin position="12"/>
        <end position="30"/>
    </location>
</feature>
<dbReference type="Proteomes" id="UP000019225">
    <property type="component" value="Chromosome"/>
</dbReference>
<comment type="subcellular location">
    <subcellularLocation>
        <location evidence="1">Membrane</location>
    </subcellularLocation>
</comment>
<evidence type="ECO:0000256" key="1">
    <source>
        <dbReference type="ARBA" id="ARBA00004370"/>
    </source>
</evidence>
<evidence type="ECO:0000256" key="2">
    <source>
        <dbReference type="ARBA" id="ARBA00023136"/>
    </source>
</evidence>
<keyword evidence="2 3" id="KW-0472">Membrane</keyword>
<evidence type="ECO:0000256" key="3">
    <source>
        <dbReference type="SAM" id="Phobius"/>
    </source>
</evidence>
<keyword evidence="3" id="KW-0812">Transmembrane</keyword>
<protein>
    <recommendedName>
        <fullName evidence="6">Secreted protein</fullName>
    </recommendedName>
</protein>
<keyword evidence="3" id="KW-1133">Transmembrane helix</keyword>
<reference evidence="4 5" key="1">
    <citation type="journal article" date="2014" name="BMC Genomics">
        <title>Complete genome sequence of producer of the glycopeptide antibiotic Aculeximycin Kutzneria albida DSM 43870T, a representative of minor genus of Pseudonocardiaceae.</title>
        <authorList>
            <person name="Rebets Y."/>
            <person name="Tokovenko B."/>
            <person name="Lushchyk I."/>
            <person name="Ruckert C."/>
            <person name="Zaburannyi N."/>
            <person name="Bechthold A."/>
            <person name="Kalinowski J."/>
            <person name="Luzhetskyy A."/>
        </authorList>
    </citation>
    <scope>NUCLEOTIDE SEQUENCE [LARGE SCALE GENOMIC DNA]</scope>
    <source>
        <strain evidence="4">DSM 43870</strain>
    </source>
</reference>
<dbReference type="HOGENOM" id="CLU_090655_1_0_11"/>
<dbReference type="AlphaFoldDB" id="W5WGG6"/>
<dbReference type="PANTHER" id="PTHR37042:SF4">
    <property type="entry name" value="OUTER MEMBRANE PROTEIN RV1973"/>
    <property type="match status" value="1"/>
</dbReference>
<organism evidence="4 5">
    <name type="scientific">Kutzneria albida DSM 43870</name>
    <dbReference type="NCBI Taxonomy" id="1449976"/>
    <lineage>
        <taxon>Bacteria</taxon>
        <taxon>Bacillati</taxon>
        <taxon>Actinomycetota</taxon>
        <taxon>Actinomycetes</taxon>
        <taxon>Pseudonocardiales</taxon>
        <taxon>Pseudonocardiaceae</taxon>
        <taxon>Kutzneria</taxon>
    </lineage>
</organism>
<dbReference type="OrthoDB" id="3472661at2"/>
<dbReference type="EMBL" id="CP007155">
    <property type="protein sequence ID" value="AHH99666.1"/>
    <property type="molecule type" value="Genomic_DNA"/>
</dbReference>
<accession>W5WGG6</accession>
<dbReference type="KEGG" id="kal:KALB_6306"/>